<sequence>MPMVETKKNEIKKSENIEVSGTIFTVHSMKSENAKKSVEQIIRKLILNNVDALNRTNLSA</sequence>
<dbReference type="AlphaFoldDB" id="E0NM66"/>
<gene>
    <name evidence="1" type="ORF">HMPREF9225_1255</name>
</gene>
<protein>
    <submittedName>
        <fullName evidence="1">Uncharacterized protein</fullName>
    </submittedName>
</protein>
<evidence type="ECO:0000313" key="2">
    <source>
        <dbReference type="Proteomes" id="UP000003280"/>
    </source>
</evidence>
<organism evidence="1 2">
    <name type="scientific">Peptoniphilus duerdenii ATCC BAA-1640</name>
    <dbReference type="NCBI Taxonomy" id="862517"/>
    <lineage>
        <taxon>Bacteria</taxon>
        <taxon>Bacillati</taxon>
        <taxon>Bacillota</taxon>
        <taxon>Tissierellia</taxon>
        <taxon>Tissierellales</taxon>
        <taxon>Peptoniphilaceae</taxon>
        <taxon>Peptoniphilus</taxon>
    </lineage>
</organism>
<keyword evidence="2" id="KW-1185">Reference proteome</keyword>
<accession>E0NM66</accession>
<proteinExistence type="predicted"/>
<name>E0NM66_9FIRM</name>
<dbReference type="Proteomes" id="UP000003280">
    <property type="component" value="Unassembled WGS sequence"/>
</dbReference>
<reference evidence="1 2" key="1">
    <citation type="submission" date="2010-07" db="EMBL/GenBank/DDBJ databases">
        <authorList>
            <person name="Muzny D."/>
            <person name="Qin X."/>
            <person name="Deng J."/>
            <person name="Jiang H."/>
            <person name="Liu Y."/>
            <person name="Qu J."/>
            <person name="Song X.-Z."/>
            <person name="Zhang L."/>
            <person name="Thornton R."/>
            <person name="Coyle M."/>
            <person name="Francisco L."/>
            <person name="Jackson L."/>
            <person name="Javaid M."/>
            <person name="Korchina V."/>
            <person name="Kovar C."/>
            <person name="Mata R."/>
            <person name="Mathew T."/>
            <person name="Ngo R."/>
            <person name="Nguyen L."/>
            <person name="Nguyen N."/>
            <person name="Okwuonu G."/>
            <person name="Ongeri F."/>
            <person name="Pham C."/>
            <person name="Simmons D."/>
            <person name="Wilczek-Boney K."/>
            <person name="Hale W."/>
            <person name="Jakkamsetti A."/>
            <person name="Pham P."/>
            <person name="Ruth R."/>
            <person name="San Lucas F."/>
            <person name="Warren J."/>
            <person name="Zhang J."/>
            <person name="Zhao Z."/>
            <person name="Zhou C."/>
            <person name="Zhu D."/>
            <person name="Lee S."/>
            <person name="Bess C."/>
            <person name="Blankenburg K."/>
            <person name="Forbes L."/>
            <person name="Fu Q."/>
            <person name="Gubbala S."/>
            <person name="Hirani K."/>
            <person name="Jayaseelan J.C."/>
            <person name="Lara F."/>
            <person name="Munidasa M."/>
            <person name="Palculict T."/>
            <person name="Patil S."/>
            <person name="Pu L.-L."/>
            <person name="Saada N."/>
            <person name="Tang L."/>
            <person name="Weissenberger G."/>
            <person name="Zhu Y."/>
            <person name="Hemphill L."/>
            <person name="Shang Y."/>
            <person name="Youmans B."/>
            <person name="Ayvaz T."/>
            <person name="Ross M."/>
            <person name="Santibanez J."/>
            <person name="Aqrawi P."/>
            <person name="Gross S."/>
            <person name="Joshi V."/>
            <person name="Fowler G."/>
            <person name="Nazareth L."/>
            <person name="Reid J."/>
            <person name="Worley K."/>
            <person name="Petrosino J."/>
            <person name="Highlander S."/>
            <person name="Gibbs R."/>
        </authorList>
    </citation>
    <scope>NUCLEOTIDE SEQUENCE [LARGE SCALE GENOMIC DNA]</scope>
    <source>
        <strain evidence="1 2">ATCC BAA-1640</strain>
    </source>
</reference>
<dbReference type="HOGENOM" id="CLU_2937612_0_0_9"/>
<dbReference type="STRING" id="862517.HMPREF9225_1255"/>
<evidence type="ECO:0000313" key="1">
    <source>
        <dbReference type="EMBL" id="EFM25121.1"/>
    </source>
</evidence>
<comment type="caution">
    <text evidence="1">The sequence shown here is derived from an EMBL/GenBank/DDBJ whole genome shotgun (WGS) entry which is preliminary data.</text>
</comment>
<dbReference type="EMBL" id="AEEH01000044">
    <property type="protein sequence ID" value="EFM25121.1"/>
    <property type="molecule type" value="Genomic_DNA"/>
</dbReference>